<accession>F0TAQ4</accession>
<feature type="site" description="Part of a proton relay during catalysis" evidence="14">
    <location>
        <position position="107"/>
    </location>
</feature>
<evidence type="ECO:0000256" key="14">
    <source>
        <dbReference type="PIRSR" id="PIRSR001365-3"/>
    </source>
</evidence>
<dbReference type="PROSITE" id="PS00666">
    <property type="entry name" value="DHDPS_2"/>
    <property type="match status" value="1"/>
</dbReference>
<dbReference type="InterPro" id="IPR002220">
    <property type="entry name" value="DapA-like"/>
</dbReference>
<keyword evidence="8 11" id="KW-0456">Lyase</keyword>
<dbReference type="SUPFAM" id="SSF51569">
    <property type="entry name" value="Aldolase"/>
    <property type="match status" value="1"/>
</dbReference>
<dbReference type="Proteomes" id="UP000007490">
    <property type="component" value="Chromosome"/>
</dbReference>
<comment type="caution">
    <text evidence="11">Was originally thought to be a dihydrodipicolinate synthase (DHDPS), catalyzing the condensation of (S)-aspartate-beta-semialdehyde [(S)-ASA] and pyruvate to dihydrodipicolinate (DHDP). However, it was shown in E.coli that the product of the enzymatic reaction is not dihydrodipicolinate but in fact (4S)-4-hydroxy-2,3,4,5-tetrahydro-(2S)-dipicolinic acid (HTPA), and that the consecutive dehydration reaction leading to DHDP is not spontaneous but catalyzed by DapB.</text>
</comment>
<dbReference type="RefSeq" id="WP_013645477.1">
    <property type="nucleotide sequence ID" value="NC_015216.1"/>
</dbReference>
<evidence type="ECO:0000256" key="4">
    <source>
        <dbReference type="ARBA" id="ARBA00022490"/>
    </source>
</evidence>
<organism evidence="15 16">
    <name type="scientific">Methanobacterium lacus (strain AL-21)</name>
    <dbReference type="NCBI Taxonomy" id="877455"/>
    <lineage>
        <taxon>Archaea</taxon>
        <taxon>Methanobacteriati</taxon>
        <taxon>Methanobacteriota</taxon>
        <taxon>Methanomada group</taxon>
        <taxon>Methanobacteria</taxon>
        <taxon>Methanobacteriales</taxon>
        <taxon>Methanobacteriaceae</taxon>
        <taxon>Methanobacterium</taxon>
    </lineage>
</organism>
<dbReference type="EC" id="4.3.3.7" evidence="3 11"/>
<comment type="catalytic activity">
    <reaction evidence="10 11">
        <text>L-aspartate 4-semialdehyde + pyruvate = (2S,4S)-4-hydroxy-2,3,4,5-tetrahydrodipicolinate + H2O + H(+)</text>
        <dbReference type="Rhea" id="RHEA:34171"/>
        <dbReference type="ChEBI" id="CHEBI:15361"/>
        <dbReference type="ChEBI" id="CHEBI:15377"/>
        <dbReference type="ChEBI" id="CHEBI:15378"/>
        <dbReference type="ChEBI" id="CHEBI:67139"/>
        <dbReference type="ChEBI" id="CHEBI:537519"/>
        <dbReference type="EC" id="4.3.3.7"/>
    </reaction>
</comment>
<dbReference type="SMART" id="SM01130">
    <property type="entry name" value="DHDPS"/>
    <property type="match status" value="1"/>
</dbReference>
<dbReference type="EMBL" id="CP002551">
    <property type="protein sequence ID" value="ADZ10126.1"/>
    <property type="molecule type" value="Genomic_DNA"/>
</dbReference>
<feature type="site" description="L-lysine inhibitor binding" evidence="14">
    <location>
        <position position="81"/>
    </location>
</feature>
<evidence type="ECO:0000256" key="9">
    <source>
        <dbReference type="ARBA" id="ARBA00023270"/>
    </source>
</evidence>
<keyword evidence="5 11" id="KW-0028">Amino-acid biosynthesis</keyword>
<dbReference type="KEGG" id="mel:Metbo_1906"/>
<dbReference type="GO" id="GO:0005737">
    <property type="term" value="C:cytoplasm"/>
    <property type="evidence" value="ECO:0007669"/>
    <property type="project" value="UniProtKB-SubCell"/>
</dbReference>
<evidence type="ECO:0000313" key="15">
    <source>
        <dbReference type="EMBL" id="ADZ10126.1"/>
    </source>
</evidence>
<dbReference type="UniPathway" id="UPA00034">
    <property type="reaction ID" value="UER00017"/>
</dbReference>
<feature type="active site" description="Schiff-base intermediate with substrate" evidence="11 12">
    <location>
        <position position="162"/>
    </location>
</feature>
<feature type="binding site" evidence="11 13">
    <location>
        <position position="46"/>
    </location>
    <ligand>
        <name>pyruvate</name>
        <dbReference type="ChEBI" id="CHEBI:15361"/>
    </ligand>
</feature>
<dbReference type="PANTHER" id="PTHR12128:SF66">
    <property type="entry name" value="4-HYDROXY-2-OXOGLUTARATE ALDOLASE, MITOCHONDRIAL"/>
    <property type="match status" value="1"/>
</dbReference>
<keyword evidence="4 11" id="KW-0963">Cytoplasm</keyword>
<protein>
    <recommendedName>
        <fullName evidence="3 11">4-hydroxy-tetrahydrodipicolinate synthase</fullName>
        <shortName evidence="11">HTPA synthase</shortName>
        <ecNumber evidence="3 11">4.3.3.7</ecNumber>
    </recommendedName>
</protein>
<dbReference type="PROSITE" id="PS00665">
    <property type="entry name" value="DHDPS_1"/>
    <property type="match status" value="1"/>
</dbReference>
<evidence type="ECO:0000256" key="5">
    <source>
        <dbReference type="ARBA" id="ARBA00022605"/>
    </source>
</evidence>
<feature type="binding site" evidence="11 13">
    <location>
        <position position="208"/>
    </location>
    <ligand>
        <name>pyruvate</name>
        <dbReference type="ChEBI" id="CHEBI:15361"/>
    </ligand>
</feature>
<evidence type="ECO:0000256" key="3">
    <source>
        <dbReference type="ARBA" id="ARBA00012086"/>
    </source>
</evidence>
<dbReference type="eggNOG" id="arCOG04172">
    <property type="taxonomic scope" value="Archaea"/>
</dbReference>
<dbReference type="GO" id="GO:0019877">
    <property type="term" value="P:diaminopimelate biosynthetic process"/>
    <property type="evidence" value="ECO:0007669"/>
    <property type="project" value="UniProtKB-UniRule"/>
</dbReference>
<dbReference type="Gene3D" id="3.20.20.70">
    <property type="entry name" value="Aldolase class I"/>
    <property type="match status" value="1"/>
</dbReference>
<evidence type="ECO:0000256" key="7">
    <source>
        <dbReference type="ARBA" id="ARBA00023154"/>
    </source>
</evidence>
<dbReference type="GeneID" id="10278364"/>
<dbReference type="PIRSF" id="PIRSF001365">
    <property type="entry name" value="DHDPS"/>
    <property type="match status" value="1"/>
</dbReference>
<dbReference type="PANTHER" id="PTHR12128">
    <property type="entry name" value="DIHYDRODIPICOLINATE SYNTHASE"/>
    <property type="match status" value="1"/>
</dbReference>
<dbReference type="InterPro" id="IPR013785">
    <property type="entry name" value="Aldolase_TIM"/>
</dbReference>
<name>F0TAQ4_METLA</name>
<keyword evidence="16" id="KW-1185">Reference proteome</keyword>
<dbReference type="NCBIfam" id="TIGR00674">
    <property type="entry name" value="dapA"/>
    <property type="match status" value="1"/>
</dbReference>
<dbReference type="HAMAP" id="MF_00418">
    <property type="entry name" value="DapA"/>
    <property type="match status" value="1"/>
</dbReference>
<reference evidence="16" key="1">
    <citation type="submission" date="2011-02" db="EMBL/GenBank/DDBJ databases">
        <title>Complete sequence of Methanobacterium sp. AL-21.</title>
        <authorList>
            <consortium name="US DOE Joint Genome Institute"/>
            <person name="Lucas S."/>
            <person name="Copeland A."/>
            <person name="Lapidus A."/>
            <person name="Cheng J.-F."/>
            <person name="Goodwin L."/>
            <person name="Pitluck S."/>
            <person name="Chertkov O."/>
            <person name="Detter J.C."/>
            <person name="Han C."/>
            <person name="Tapia R."/>
            <person name="Land M."/>
            <person name="Hauser L."/>
            <person name="Kyrpides N."/>
            <person name="Ivanova N."/>
            <person name="Mikhailova N."/>
            <person name="Pagani I."/>
            <person name="Cadillo-Quiroz H."/>
            <person name="Imachi H."/>
            <person name="Zinder S."/>
            <person name="Liu W."/>
            <person name="Woyke T."/>
        </authorList>
    </citation>
    <scope>NUCLEOTIDE SEQUENCE [LARGE SCALE GENOMIC DNA]</scope>
    <source>
        <strain evidence="16">AL-21</strain>
    </source>
</reference>
<dbReference type="InterPro" id="IPR020624">
    <property type="entry name" value="Schiff_base-form_aldolases_CS"/>
</dbReference>
<feature type="site" description="L-lysine inhibitor binding; via carbonyl oxygen" evidence="14">
    <location>
        <position position="50"/>
    </location>
</feature>
<dbReference type="GO" id="GO:0008840">
    <property type="term" value="F:4-hydroxy-tetrahydrodipicolinate synthase activity"/>
    <property type="evidence" value="ECO:0007669"/>
    <property type="project" value="UniProtKB-UniRule"/>
</dbReference>
<evidence type="ECO:0000313" key="16">
    <source>
        <dbReference type="Proteomes" id="UP000007490"/>
    </source>
</evidence>
<dbReference type="OrthoDB" id="33636at2157"/>
<evidence type="ECO:0000256" key="11">
    <source>
        <dbReference type="HAMAP-Rule" id="MF_00418"/>
    </source>
</evidence>
<keyword evidence="7 11" id="KW-0457">Lysine biosynthesis</keyword>
<dbReference type="HOGENOM" id="CLU_049343_7_1_2"/>
<dbReference type="Pfam" id="PF00701">
    <property type="entry name" value="DHDPS"/>
    <property type="match status" value="1"/>
</dbReference>
<sequence length="296" mass="32155">MSLKGTIVAMVTPFTKEDEVDEAGMRENINYLIDRGVDGLLVAGTTGESATITHDEQRKMIDILVDEVNGKVNAIAGAGSNSSKEALGLVQYAENAGADAALVITPYYNKPQQHGLVEHYKFLNEKTEIPKIVYNVPSRTGTDIEVETIVEVAKLDGIVAIKEANPDMDKVSATIKRLQEEQVEDFIVTSGNDNLTLPMIALGAQGVISVVANVDPARMSQMVNKALEGDYAGASKLHYELYDLMKVLFIESNPVPSKDSLNMMGRPAGHVRLPLAPMKDESTVKLTEVLKDLELI</sequence>
<reference evidence="15 16" key="2">
    <citation type="journal article" date="2014" name="Int. J. Syst. Evol. Microbiol.">
        <title>Methanobacterium paludis sp. nov. and a novel strain of Methanobacterium lacus isolated from northern peatlands.</title>
        <authorList>
            <person name="Cadillo-Quiroz H."/>
            <person name="Brauer S.L."/>
            <person name="Goodson N."/>
            <person name="Yavitt J.B."/>
            <person name="Zinder S.H."/>
        </authorList>
    </citation>
    <scope>NUCLEOTIDE SEQUENCE [LARGE SCALE GENOMIC DNA]</scope>
    <source>
        <strain evidence="15 16">AL-21</strain>
    </source>
</reference>
<dbReference type="STRING" id="877455.Metbo_1906"/>
<comment type="subcellular location">
    <subcellularLocation>
        <location evidence="11">Cytoplasm</location>
    </subcellularLocation>
</comment>
<evidence type="ECO:0000256" key="2">
    <source>
        <dbReference type="ARBA" id="ARBA00005120"/>
    </source>
</evidence>
<keyword evidence="9 11" id="KW-0704">Schiff base</keyword>
<evidence type="ECO:0000256" key="13">
    <source>
        <dbReference type="PIRSR" id="PIRSR001365-2"/>
    </source>
</evidence>
<evidence type="ECO:0000256" key="12">
    <source>
        <dbReference type="PIRSR" id="PIRSR001365-1"/>
    </source>
</evidence>
<evidence type="ECO:0000256" key="8">
    <source>
        <dbReference type="ARBA" id="ARBA00023239"/>
    </source>
</evidence>
<dbReference type="PRINTS" id="PR00146">
    <property type="entry name" value="DHPICSNTHASE"/>
</dbReference>
<feature type="site" description="Part of a proton relay during catalysis" evidence="11 14">
    <location>
        <position position="108"/>
    </location>
</feature>
<evidence type="ECO:0000256" key="1">
    <source>
        <dbReference type="ARBA" id="ARBA00003294"/>
    </source>
</evidence>
<dbReference type="GO" id="GO:0008675">
    <property type="term" value="F:2-dehydro-3-deoxy-phosphogluconate aldolase activity"/>
    <property type="evidence" value="ECO:0007669"/>
    <property type="project" value="UniProtKB-ARBA"/>
</dbReference>
<gene>
    <name evidence="11" type="primary">dapA</name>
    <name evidence="15" type="ordered locus">Metbo_1906</name>
</gene>
<dbReference type="AlphaFoldDB" id="F0TAQ4"/>
<dbReference type="GO" id="GO:0009089">
    <property type="term" value="P:lysine biosynthetic process via diaminopimelate"/>
    <property type="evidence" value="ECO:0007669"/>
    <property type="project" value="UniProtKB-UniRule"/>
</dbReference>
<feature type="site" description="L-lysine inhibitor binding" evidence="14">
    <location>
        <position position="85"/>
    </location>
</feature>
<proteinExistence type="inferred from homology"/>
<comment type="similarity">
    <text evidence="11">Belongs to the DapA family.</text>
</comment>
<keyword evidence="6 11" id="KW-0220">Diaminopimelate biosynthesis</keyword>
<feature type="active site" description="Proton donor/acceptor" evidence="11 12">
    <location>
        <position position="134"/>
    </location>
</feature>
<dbReference type="InterPro" id="IPR020625">
    <property type="entry name" value="Schiff_base-form_aldolases_AS"/>
</dbReference>
<comment type="function">
    <text evidence="1 11">Catalyzes the condensation of (S)-aspartate-beta-semialdehyde [(S)-ASA] and pyruvate to 4-hydroxy-tetrahydrodipicolinate (HTPA).</text>
</comment>
<evidence type="ECO:0000256" key="6">
    <source>
        <dbReference type="ARBA" id="ARBA00022915"/>
    </source>
</evidence>
<evidence type="ECO:0000256" key="10">
    <source>
        <dbReference type="ARBA" id="ARBA00047836"/>
    </source>
</evidence>
<feature type="site" description="Part of a proton relay during catalysis" evidence="11 14">
    <location>
        <position position="45"/>
    </location>
</feature>
<comment type="pathway">
    <text evidence="2 11">Amino-acid biosynthesis; L-lysine biosynthesis via DAP pathway; (S)-tetrahydrodipicolinate from L-aspartate: step 3/4.</text>
</comment>
<comment type="subunit">
    <text evidence="11">Homotetramer; dimer of dimers.</text>
</comment>
<dbReference type="InterPro" id="IPR005263">
    <property type="entry name" value="DapA"/>
</dbReference>
<dbReference type="CDD" id="cd00950">
    <property type="entry name" value="DHDPS"/>
    <property type="match status" value="1"/>
</dbReference>